<keyword evidence="10" id="KW-1185">Reference proteome</keyword>
<comment type="subcellular location">
    <subcellularLocation>
        <location evidence="1">Cell outer membrane</location>
    </subcellularLocation>
</comment>
<dbReference type="Gene3D" id="2.40.170.20">
    <property type="entry name" value="TonB-dependent receptor, beta-barrel domain"/>
    <property type="match status" value="1"/>
</dbReference>
<dbReference type="PANTHER" id="PTHR44858">
    <property type="entry name" value="TETRATRICOPEPTIDE REPEAT PROTEIN 6"/>
    <property type="match status" value="1"/>
</dbReference>
<dbReference type="SMART" id="SM00028">
    <property type="entry name" value="TPR"/>
    <property type="match status" value="6"/>
</dbReference>
<keyword evidence="5" id="KW-0998">Cell outer membrane</keyword>
<name>A0ABS4EI43_9HYPH</name>
<dbReference type="Pfam" id="PF13181">
    <property type="entry name" value="TPR_8"/>
    <property type="match status" value="1"/>
</dbReference>
<dbReference type="EMBL" id="JAGGJV010000002">
    <property type="protein sequence ID" value="MBP1857605.1"/>
    <property type="molecule type" value="Genomic_DNA"/>
</dbReference>
<gene>
    <name evidence="9" type="ORF">J2Z75_001101</name>
</gene>
<evidence type="ECO:0000256" key="2">
    <source>
        <dbReference type="ARBA" id="ARBA00022737"/>
    </source>
</evidence>
<evidence type="ECO:0000313" key="9">
    <source>
        <dbReference type="EMBL" id="MBP1857605.1"/>
    </source>
</evidence>
<keyword evidence="7" id="KW-0732">Signal</keyword>
<feature type="domain" description="FecR protein" evidence="8">
    <location>
        <begin position="64"/>
        <end position="159"/>
    </location>
</feature>
<dbReference type="Gene3D" id="1.25.40.10">
    <property type="entry name" value="Tetratricopeptide repeat domain"/>
    <property type="match status" value="3"/>
</dbReference>
<dbReference type="PROSITE" id="PS50005">
    <property type="entry name" value="TPR"/>
    <property type="match status" value="1"/>
</dbReference>
<dbReference type="SUPFAM" id="SSF48452">
    <property type="entry name" value="TPR-like"/>
    <property type="match status" value="2"/>
</dbReference>
<evidence type="ECO:0000256" key="3">
    <source>
        <dbReference type="ARBA" id="ARBA00022803"/>
    </source>
</evidence>
<dbReference type="InterPro" id="IPR006860">
    <property type="entry name" value="FecR"/>
</dbReference>
<sequence length="1220" mass="133522">MKYASMGFALGAFCLALPAQADPLPRPSPAAGSVIARKSGEEVRFVDISGWRYVDLKQDLLSGDVLRTNATGQLAVLFSDRTQVRLGRNTSLLVKQMGGSGDTGLELQSGTIWARAERGGQGVVIDTPAAAAAIRGTDWTMTVGADGKTSLIVLEGLVELKNEFGSVEVAQGEGAVAAIGKAPSKIIIAKPKEREQMLFNLSLRDSFRWIPPTDLTAQEQRRLRDQVEAKPTQDRTAEEWLGLAESSVTLEGRQKTRAALERARAKGLDRRQQARATLIEAMLSGTENRYADAAKLFAKAQGGLDPRRANIARYGGYIARSLADPNHIESPPEMVDSTSSAIGKAWVAGFREDVRTALDVVKDAEHAHPDDAMLPAARAQLAILLADEAEAKDAIDRALSLDPDNPEALDARATYKMGITYDRKGAVEDLMRAVAVAPGDSNIWNTLGLAHSDRDDNRKAEEAYKKAIELDPLDPLPHANLAILYLDEMRMEEAKREIDLAMEVDPGFDMVLLARGRYHMQMGDLEKGMQDLLAASASNPGISNTQLMLAAAHYAKKERNPTAQALDNAQRLDPHDPLVAVVRTAIAIDEYDAVTAIRNAQEIMRLTRARGGDYASLGANQTAGSTLNDAFRLQGLDAWGQYYGDAVFDPFTATSYFDQAVRGSISPFLNSYSTALTPWSPLGNQDSYSAYIQGLLLGPHMLASRERTTNLLDQPFFETELTGGFVTGGRETTYTGGAEIRGLTFSPFPISINADLSWSRPRDEVRRIDDGNVLFDTDITSGTGYITMSPTPDDRILAFTSYASSEAFRNEIPVTIFDGLIQDLDVSELSSGLAWSHTFDYKNVLNIGLFYNDQKVNSQTETVDLVLRNGRLAAAHGLNVGEARVKSYTAAMNHTIGDDNLTWRYGVEGSLVKSSSSSETLVLFDFNGDGVPDDFDYDKDIVDTDDRLARVYLDARYEITPSLTLEAAAFGRFLDSEDDSLARFEPRLGLAWSPIENHWLRFAYLREGENFEAPTLAPVGIVGLQSNQIGLDGDGYIDTVAFRWDAQWSDRFFTAFDYQRQEAHKVSLVQPLEIPTLDFDRARIDRAAITGNLALGHGFGLSATYAHLDSKNLDPLTGGYGGSLIFVPDQTGQIAVTWVNPADIKLTVAANYVGERVGDDDTGEELDDYWTLDASLVWEPFDKRAELEISAYNLLDEDFELAPGVKGWGPTVKGTLSVRF</sequence>
<evidence type="ECO:0000256" key="4">
    <source>
        <dbReference type="ARBA" id="ARBA00023136"/>
    </source>
</evidence>
<evidence type="ECO:0000256" key="6">
    <source>
        <dbReference type="PROSITE-ProRule" id="PRU00339"/>
    </source>
</evidence>
<evidence type="ECO:0000256" key="1">
    <source>
        <dbReference type="ARBA" id="ARBA00004442"/>
    </source>
</evidence>
<protein>
    <submittedName>
        <fullName evidence="9">Tetratricopeptide (TPR) repeat protein</fullName>
    </submittedName>
</protein>
<comment type="caution">
    <text evidence="9">The sequence shown here is derived from an EMBL/GenBank/DDBJ whole genome shotgun (WGS) entry which is preliminary data.</text>
</comment>
<proteinExistence type="predicted"/>
<dbReference type="InterPro" id="IPR050498">
    <property type="entry name" value="Ycf3"/>
</dbReference>
<evidence type="ECO:0000313" key="10">
    <source>
        <dbReference type="Proteomes" id="UP000823786"/>
    </source>
</evidence>
<dbReference type="RefSeq" id="WP_209848918.1">
    <property type="nucleotide sequence ID" value="NZ_JAGGJV010000002.1"/>
</dbReference>
<dbReference type="InterPro" id="IPR011990">
    <property type="entry name" value="TPR-like_helical_dom_sf"/>
</dbReference>
<dbReference type="PANTHER" id="PTHR44858:SF1">
    <property type="entry name" value="UDP-N-ACETYLGLUCOSAMINE--PEPTIDE N-ACETYLGLUCOSAMINYLTRANSFERASE SPINDLY-RELATED"/>
    <property type="match status" value="1"/>
</dbReference>
<evidence type="ECO:0000256" key="5">
    <source>
        <dbReference type="ARBA" id="ARBA00023237"/>
    </source>
</evidence>
<evidence type="ECO:0000256" key="7">
    <source>
        <dbReference type="SAM" id="SignalP"/>
    </source>
</evidence>
<keyword evidence="4" id="KW-0472">Membrane</keyword>
<dbReference type="Pfam" id="PF04773">
    <property type="entry name" value="FecR"/>
    <property type="match status" value="1"/>
</dbReference>
<feature type="chain" id="PRO_5045756816" evidence="7">
    <location>
        <begin position="22"/>
        <end position="1220"/>
    </location>
</feature>
<dbReference type="SUPFAM" id="SSF56935">
    <property type="entry name" value="Porins"/>
    <property type="match status" value="1"/>
</dbReference>
<keyword evidence="3 6" id="KW-0802">TPR repeat</keyword>
<organism evidence="9 10">
    <name type="scientific">Rhizobium herbae</name>
    <dbReference type="NCBI Taxonomy" id="508661"/>
    <lineage>
        <taxon>Bacteria</taxon>
        <taxon>Pseudomonadati</taxon>
        <taxon>Pseudomonadota</taxon>
        <taxon>Alphaproteobacteria</taxon>
        <taxon>Hyphomicrobiales</taxon>
        <taxon>Rhizobiaceae</taxon>
        <taxon>Rhizobium/Agrobacterium group</taxon>
        <taxon>Rhizobium</taxon>
    </lineage>
</organism>
<dbReference type="InterPro" id="IPR036942">
    <property type="entry name" value="Beta-barrel_TonB_sf"/>
</dbReference>
<feature type="repeat" description="TPR" evidence="6">
    <location>
        <begin position="441"/>
        <end position="474"/>
    </location>
</feature>
<dbReference type="Proteomes" id="UP000823786">
    <property type="component" value="Unassembled WGS sequence"/>
</dbReference>
<feature type="signal peptide" evidence="7">
    <location>
        <begin position="1"/>
        <end position="21"/>
    </location>
</feature>
<dbReference type="Gene3D" id="2.60.120.1440">
    <property type="match status" value="1"/>
</dbReference>
<evidence type="ECO:0000259" key="8">
    <source>
        <dbReference type="Pfam" id="PF04773"/>
    </source>
</evidence>
<reference evidence="9 10" key="1">
    <citation type="submission" date="2021-03" db="EMBL/GenBank/DDBJ databases">
        <title>Genomic Encyclopedia of Type Strains, Phase IV (KMG-IV): sequencing the most valuable type-strain genomes for metagenomic binning, comparative biology and taxonomic classification.</title>
        <authorList>
            <person name="Goeker M."/>
        </authorList>
    </citation>
    <scope>NUCLEOTIDE SEQUENCE [LARGE SCALE GENOMIC DNA]</scope>
    <source>
        <strain evidence="9 10">DSM 26427</strain>
    </source>
</reference>
<accession>A0ABS4EI43</accession>
<keyword evidence="2" id="KW-0677">Repeat</keyword>
<dbReference type="InterPro" id="IPR019734">
    <property type="entry name" value="TPR_rpt"/>
</dbReference>